<dbReference type="InterPro" id="IPR050091">
    <property type="entry name" value="PKS_NRPS_Biosynth_Enz"/>
</dbReference>
<organism evidence="3 4">
    <name type="scientific">Cinara cedri</name>
    <dbReference type="NCBI Taxonomy" id="506608"/>
    <lineage>
        <taxon>Eukaryota</taxon>
        <taxon>Metazoa</taxon>
        <taxon>Ecdysozoa</taxon>
        <taxon>Arthropoda</taxon>
        <taxon>Hexapoda</taxon>
        <taxon>Insecta</taxon>
        <taxon>Pterygota</taxon>
        <taxon>Neoptera</taxon>
        <taxon>Paraneoptera</taxon>
        <taxon>Hemiptera</taxon>
        <taxon>Sternorrhyncha</taxon>
        <taxon>Aphidomorpha</taxon>
        <taxon>Aphidoidea</taxon>
        <taxon>Aphididae</taxon>
        <taxon>Lachninae</taxon>
        <taxon>Cinara</taxon>
    </lineage>
</organism>
<accession>A0A5E4NR30</accession>
<dbReference type="UniPathway" id="UPA00094"/>
<dbReference type="SUPFAM" id="SSF55048">
    <property type="entry name" value="Probable ACP-binding domain of malonyl-CoA ACP transacylase"/>
    <property type="match status" value="1"/>
</dbReference>
<name>A0A5E4NR30_9HEMI</name>
<dbReference type="SUPFAM" id="SSF51735">
    <property type="entry name" value="NAD(P)-binding Rossmann-fold domains"/>
    <property type="match status" value="1"/>
</dbReference>
<evidence type="ECO:0000259" key="1">
    <source>
        <dbReference type="SMART" id="SM00827"/>
    </source>
</evidence>
<proteinExistence type="predicted"/>
<dbReference type="InterPro" id="IPR014031">
    <property type="entry name" value="Ketoacyl_synth_C"/>
</dbReference>
<reference evidence="3 4" key="1">
    <citation type="submission" date="2019-08" db="EMBL/GenBank/DDBJ databases">
        <authorList>
            <person name="Alioto T."/>
            <person name="Alioto T."/>
            <person name="Gomez Garrido J."/>
        </authorList>
    </citation>
    <scope>NUCLEOTIDE SEQUENCE [LARGE SCALE GENOMIC DNA]</scope>
</reference>
<dbReference type="InterPro" id="IPR036291">
    <property type="entry name" value="NAD(P)-bd_dom_sf"/>
</dbReference>
<dbReference type="Pfam" id="PF02801">
    <property type="entry name" value="Ketoacyl-synt_C"/>
    <property type="match status" value="1"/>
</dbReference>
<dbReference type="SMART" id="SM00829">
    <property type="entry name" value="PKS_ER"/>
    <property type="match status" value="1"/>
</dbReference>
<dbReference type="OrthoDB" id="329835at2759"/>
<dbReference type="Gene3D" id="3.40.366.10">
    <property type="entry name" value="Malonyl-Coenzyme A Acyl Carrier Protein, domain 2"/>
    <property type="match status" value="1"/>
</dbReference>
<dbReference type="CDD" id="cd05195">
    <property type="entry name" value="enoyl_red"/>
    <property type="match status" value="1"/>
</dbReference>
<dbReference type="Gene3D" id="3.90.180.10">
    <property type="entry name" value="Medium-chain alcohol dehydrogenases, catalytic domain"/>
    <property type="match status" value="1"/>
</dbReference>
<dbReference type="Gene3D" id="3.40.47.10">
    <property type="match status" value="1"/>
</dbReference>
<dbReference type="Pfam" id="PF21149">
    <property type="entry name" value="FAS_pseudo-KR"/>
    <property type="match status" value="1"/>
</dbReference>
<dbReference type="SUPFAM" id="SSF52151">
    <property type="entry name" value="FabD/lysophospholipase-like"/>
    <property type="match status" value="1"/>
</dbReference>
<dbReference type="InterPro" id="IPR016036">
    <property type="entry name" value="Malonyl_transacylase_ACP-bd"/>
</dbReference>
<sequence length="1704" mass="192971">MELNVVDEVFCAGRRKTPLNIGSVKSNIGHCEASPFFASIVKVIIALETGHTPPTIHFGGPDVDNPALESGKIRVVTEKTPLVSDIIGVSGFGCTNAFCHIIINGNDREFITLTNNVFGKNINTHFYRSFTIFSEEGASQIEVQNLNTQKRPVWFMFSGMGSQWPEMGTDLMKIPVFANAINKCDLVLRPKGLRIKTILTSKDPKIFDNILYSFVGISAVQIGLIDLLRSLDITADGIIGHSLGESACAYADGCFTAEETILSAWARGRTSLDVKLISGMMAAVGLGHSEIKDQLPDDIDIACHNSSTNCTLSGPKDSINEFISTLKAKGVFAKAVNASGIAFHSRYIQSIGPILLGYLKEIIKTPKLRSSKWISTSLPETEWNSEISKYSSAEYHTNTLLNSVLFEESLKHIPSDAILIEIAPHGLLQAIVKRALPNTIVYVWFESKCTDLIPNSNISRESSLPLWDHDNRWTMLSTKRLQYQIRDCTDRICINSCLAFVYANECQNIFGKPCSFPKNLIECYLLIQRGSGLFEFNLNNKTICSGQIHLLQDDLNVMPEHLINLHTTAKQFQEFGLKEKIYSIFEDNGCNLGDNYKNITEFNVHKNNIEGCIKWKNDWIYFLDSLLKFPLLEDLTKNCTKAPVSIRGIIIRPDMFENSTEQDVFDNYDTRTNEITRNGVKISGVRNEPIVLSNSKVTVGTLEEQIFIQYNHSICKNIDDFINDTLNIIMELDKFDFFENTGKLFICTQNTFNDPTCNVCAKAMKQIIENQPSSNSITINLDNVSNVSEDDESGQFILVTSWNYLKYTTEYLADKKCCYIIVCSKQKCQNFNDWKIIIQQQFNGDIYLTLMKKKITIDKNYKFIKSTNEDYDLNIWNALEKHKSTNELICIVSKSEPLDDIVTHVKNILVKYKSPKLRFVFIFDSNAPEIESNKLFYTNELRKDLIVNIYKNGGWGCYKNIFFQDLKTNTMATKVPVIENILNNSTNELTIKYLGLNFKDLLIEAHTEDELELFKYSGIAEGNERVMGIFFFNQSSYQINYDEAFAWPVPTTWQLDDAVTVPLAYAMTILVTSGLHPVGRAAISIGLAEKCDVYVIFKSSQQSKQLSNIFPQLITKAKGIDIILNFLSGEAYQCALRTLAKHGKFFHFSKSDIKNQENLETRIFLQNTAFYFVSSNLLINESDENKEIVKQAFSDGLKKGITKPFEKNVLETPISNSKIFEAMSIFTILFITTYSSNIIEKVIVSLNNDCGIKVSQKKIQCDTYQCHPDHVYVIFDNISDSLILVKWLAERGAKKIVIVLKRLLISSIDCKILNAIISLKVSIQIESDIQLNSRDESLKWLSRLTSSRALGSIFIINQCDDSKINNLQYAVNKLSNKSTTTSFVCISSKGEHACASLKSIGLNALNMRWDKISKSNKNVSNILLPALDKLLQYPNADETFSFVLSEKIINKFEEYQQTNYVIENFLPESLEELLHLNDEITKEAKFVEIPSKSPSFCTPNLVKTLCSKLLFPVFEAQYPENIGSVDELSNSLVYGGIVALKMAQILENQGTLVTVTLLEGNPEELIDWAKTFLSNDNYLNKSYTKYSSSFSKVLKCTDEKYDSRKLQLLKENTRDTLNWIHSYLQVLLESKPLSSKLLTKVLILRYERKSKYKMIRLTDYCNSLPSVKIIPKKDYKQILTDVETVDILHKNMAYLFTKGIELLC</sequence>
<evidence type="ECO:0000313" key="4">
    <source>
        <dbReference type="Proteomes" id="UP000325440"/>
    </source>
</evidence>
<dbReference type="EMBL" id="CABPRJ010002374">
    <property type="protein sequence ID" value="VVC44020.1"/>
    <property type="molecule type" value="Genomic_DNA"/>
</dbReference>
<dbReference type="GO" id="GO:0004312">
    <property type="term" value="F:fatty acid synthase activity"/>
    <property type="evidence" value="ECO:0007669"/>
    <property type="project" value="TreeGrafter"/>
</dbReference>
<keyword evidence="4" id="KW-1185">Reference proteome</keyword>
<dbReference type="InterPro" id="IPR016035">
    <property type="entry name" value="Acyl_Trfase/lysoPLipase"/>
</dbReference>
<dbReference type="Gene3D" id="3.30.70.3290">
    <property type="match status" value="1"/>
</dbReference>
<dbReference type="Gene3D" id="3.40.50.720">
    <property type="entry name" value="NAD(P)-binding Rossmann-like Domain"/>
    <property type="match status" value="1"/>
</dbReference>
<feature type="domain" description="Malonyl-CoA:ACP transacylase (MAT)" evidence="1">
    <location>
        <begin position="156"/>
        <end position="481"/>
    </location>
</feature>
<dbReference type="InterPro" id="IPR016039">
    <property type="entry name" value="Thiolase-like"/>
</dbReference>
<gene>
    <name evidence="3" type="ORF">CINCED_3A014642</name>
</gene>
<dbReference type="Proteomes" id="UP000325440">
    <property type="component" value="Unassembled WGS sequence"/>
</dbReference>
<dbReference type="PANTHER" id="PTHR43775">
    <property type="entry name" value="FATTY ACID SYNTHASE"/>
    <property type="match status" value="1"/>
</dbReference>
<dbReference type="Pfam" id="PF00698">
    <property type="entry name" value="Acyl_transf_1"/>
    <property type="match status" value="1"/>
</dbReference>
<dbReference type="InterPro" id="IPR014043">
    <property type="entry name" value="Acyl_transferase_dom"/>
</dbReference>
<dbReference type="InterPro" id="IPR001227">
    <property type="entry name" value="Ac_transferase_dom_sf"/>
</dbReference>
<keyword evidence="3" id="KW-0378">Hydrolase</keyword>
<feature type="domain" description="Enoyl reductase (ER)" evidence="2">
    <location>
        <begin position="967"/>
        <end position="1244"/>
    </location>
</feature>
<dbReference type="SUPFAM" id="SSF53901">
    <property type="entry name" value="Thiolase-like"/>
    <property type="match status" value="1"/>
</dbReference>
<evidence type="ECO:0000313" key="3">
    <source>
        <dbReference type="EMBL" id="VVC44020.1"/>
    </source>
</evidence>
<keyword evidence="3" id="KW-0808">Transferase</keyword>
<dbReference type="GO" id="GO:0016787">
    <property type="term" value="F:hydrolase activity"/>
    <property type="evidence" value="ECO:0007669"/>
    <property type="project" value="UniProtKB-KW"/>
</dbReference>
<dbReference type="InterPro" id="IPR020843">
    <property type="entry name" value="ER"/>
</dbReference>
<dbReference type="GO" id="GO:0006633">
    <property type="term" value="P:fatty acid biosynthetic process"/>
    <property type="evidence" value="ECO:0007669"/>
    <property type="project" value="UniProtKB-UniPathway"/>
</dbReference>
<dbReference type="InterPro" id="IPR042104">
    <property type="entry name" value="PKS_dehydratase_sf"/>
</dbReference>
<dbReference type="SMART" id="SM00827">
    <property type="entry name" value="PKS_AT"/>
    <property type="match status" value="1"/>
</dbReference>
<protein>
    <submittedName>
        <fullName evidence="3">Acyl transferase/acyl hydrolase/lysophospholipase,Acyl transferase,Malonyl-CoA</fullName>
    </submittedName>
</protein>
<evidence type="ECO:0000259" key="2">
    <source>
        <dbReference type="SMART" id="SM00829"/>
    </source>
</evidence>
<dbReference type="GO" id="GO:0016491">
    <property type="term" value="F:oxidoreductase activity"/>
    <property type="evidence" value="ECO:0007669"/>
    <property type="project" value="InterPro"/>
</dbReference>
<dbReference type="PANTHER" id="PTHR43775:SF23">
    <property type="entry name" value="FATTY ACID SYNTHASE 3"/>
    <property type="match status" value="1"/>
</dbReference>
<dbReference type="InterPro" id="IPR049391">
    <property type="entry name" value="FAS_pseudo-KR"/>
</dbReference>
<dbReference type="Gene3D" id="3.10.129.110">
    <property type="entry name" value="Polyketide synthase dehydratase"/>
    <property type="match status" value="1"/>
</dbReference>